<sequence>MVKFEVKNKEAILYVEGVREDTYGEEEMHIAKSVLSALQKRDVIAFEFVTDGSVEI</sequence>
<organism evidence="1 2">
    <name type="scientific">Halobacillus litoralis</name>
    <dbReference type="NCBI Taxonomy" id="45668"/>
    <lineage>
        <taxon>Bacteria</taxon>
        <taxon>Bacillati</taxon>
        <taxon>Bacillota</taxon>
        <taxon>Bacilli</taxon>
        <taxon>Bacillales</taxon>
        <taxon>Bacillaceae</taxon>
        <taxon>Halobacillus</taxon>
    </lineage>
</organism>
<name>A0A845E946_9BACI</name>
<comment type="caution">
    <text evidence="1">The sequence shown here is derived from an EMBL/GenBank/DDBJ whole genome shotgun (WGS) entry which is preliminary data.</text>
</comment>
<gene>
    <name evidence="1" type="ORF">GLV98_02295</name>
</gene>
<protein>
    <submittedName>
        <fullName evidence="1">Uncharacterized protein</fullName>
    </submittedName>
</protein>
<evidence type="ECO:0000313" key="1">
    <source>
        <dbReference type="EMBL" id="MYL48291.1"/>
    </source>
</evidence>
<dbReference type="EMBL" id="WMEZ01000001">
    <property type="protein sequence ID" value="MYL48291.1"/>
    <property type="molecule type" value="Genomic_DNA"/>
</dbReference>
<evidence type="ECO:0000313" key="2">
    <source>
        <dbReference type="Proteomes" id="UP000447393"/>
    </source>
</evidence>
<proteinExistence type="predicted"/>
<dbReference type="AlphaFoldDB" id="A0A845E946"/>
<accession>A0A845E946</accession>
<dbReference type="RefSeq" id="WP_160911705.1">
    <property type="nucleotide sequence ID" value="NZ_WMEZ01000001.1"/>
</dbReference>
<dbReference type="Proteomes" id="UP000447393">
    <property type="component" value="Unassembled WGS sequence"/>
</dbReference>
<reference evidence="1 2" key="1">
    <citation type="submission" date="2019-11" db="EMBL/GenBank/DDBJ databases">
        <title>Genome sequences of 17 halophilic strains isolated from different environments.</title>
        <authorList>
            <person name="Furrow R.E."/>
        </authorList>
    </citation>
    <scope>NUCLEOTIDE SEQUENCE [LARGE SCALE GENOMIC DNA]</scope>
    <source>
        <strain evidence="1 2">22505_10_Sand</strain>
    </source>
</reference>